<dbReference type="EMBL" id="WBKA01000001">
    <property type="protein sequence ID" value="KAB1633726.1"/>
    <property type="molecule type" value="Genomic_DNA"/>
</dbReference>
<dbReference type="OrthoDB" id="9763050at2"/>
<dbReference type="GO" id="GO:0016020">
    <property type="term" value="C:membrane"/>
    <property type="evidence" value="ECO:0007669"/>
    <property type="project" value="TreeGrafter"/>
</dbReference>
<dbReference type="InterPro" id="IPR006311">
    <property type="entry name" value="TAT_signal"/>
</dbReference>
<keyword evidence="7" id="KW-1185">Reference proteome</keyword>
<dbReference type="SUPFAM" id="SSF88713">
    <property type="entry name" value="Glycoside hydrolase/deacetylase"/>
    <property type="match status" value="1"/>
</dbReference>
<keyword evidence="4" id="KW-1133">Transmembrane helix</keyword>
<feature type="region of interest" description="Disordered" evidence="3">
    <location>
        <begin position="1"/>
        <end position="27"/>
    </location>
</feature>
<dbReference type="PROSITE" id="PS51318">
    <property type="entry name" value="TAT"/>
    <property type="match status" value="1"/>
</dbReference>
<dbReference type="CDD" id="cd10917">
    <property type="entry name" value="CE4_NodB_like_6s_7s"/>
    <property type="match status" value="1"/>
</dbReference>
<evidence type="ECO:0000256" key="3">
    <source>
        <dbReference type="SAM" id="MobiDB-lite"/>
    </source>
</evidence>
<comment type="caution">
    <text evidence="6">The sequence shown here is derived from an EMBL/GenBank/DDBJ whole genome shotgun (WGS) entry which is preliminary data.</text>
</comment>
<dbReference type="Proteomes" id="UP000481339">
    <property type="component" value="Unassembled WGS sequence"/>
</dbReference>
<name>A0A7C8BT88_9MICO</name>
<dbReference type="InterPro" id="IPR002509">
    <property type="entry name" value="NODB_dom"/>
</dbReference>
<feature type="compositionally biased region" description="Low complexity" evidence="3">
    <location>
        <begin position="1"/>
        <end position="15"/>
    </location>
</feature>
<dbReference type="GO" id="GO:0046872">
    <property type="term" value="F:metal ion binding"/>
    <property type="evidence" value="ECO:0007669"/>
    <property type="project" value="UniProtKB-KW"/>
</dbReference>
<sequence>MTTSDPDSSPTTGTGADPAGSPDSPARSLPRRTFLGLLVVAGVIGAGAVTAARDRTAAARGFTAIAGTADASLAPVAEAGFGDTVPVLDRPVTGLGVQRAFSLHPSLSLGGRWPVLTGQDAFNGRVEAWVRQAVADCANKYANAGVFTPVATPVPGHAADGSYVAPADAVDAADAMRANGSPDRADAAETVGLFAGSVLDTSGLAGSTRGDIDTLLADRAEFPAPQEHGHLIAIACDTTLAAGTVLGVQLRASRAATIDGAHRSLFEQRQSVFVDIATGTCGAGDSLLTAAGRDTAIARLRTLLGSVAPADIGTSRRDAPAYDPLQDALDAGTLLDDVSVDPAGQLVVRLAVTADRIDDAQRHAWADGLRTPGLLCIRVALDDSAWTDLGSTVRAAAMAETPWAGPARAAASDAQAAGTQATFTTGDALPASARARAAGTTPADAAGASAEEAARSATLVAGTTTTSAVPTRTADEVTVPTEDGPVRPTAYAWPVPCDLVPAAAVTFDDGPGEYTAEILAAFAAAGVHGSFMVEGQHAEQYPQRVRDEIAGGHTVCDHSWDHPALTDLTAAQVRDQITRTDDMVERVCGVRPRFVRPPYGFYDDTVVQASPHPLVVWDVDSLDWEEPGQRVVHDKILREASTGSIVLMHDVHEPTKAMMPGLLRDLRAAGFTVVSLATLFAHADDQAEQAVIRRLDLA</sequence>
<dbReference type="Pfam" id="PF01522">
    <property type="entry name" value="Polysacc_deac_1"/>
    <property type="match status" value="1"/>
</dbReference>
<feature type="domain" description="NodB homology" evidence="5">
    <location>
        <begin position="501"/>
        <end position="674"/>
    </location>
</feature>
<keyword evidence="1" id="KW-0479">Metal-binding</keyword>
<evidence type="ECO:0000313" key="7">
    <source>
        <dbReference type="Proteomes" id="UP000481339"/>
    </source>
</evidence>
<dbReference type="GO" id="GO:0016810">
    <property type="term" value="F:hydrolase activity, acting on carbon-nitrogen (but not peptide) bonds"/>
    <property type="evidence" value="ECO:0007669"/>
    <property type="project" value="InterPro"/>
</dbReference>
<keyword evidence="2" id="KW-0378">Hydrolase</keyword>
<dbReference type="Gene3D" id="3.20.20.370">
    <property type="entry name" value="Glycoside hydrolase/deacetylase"/>
    <property type="match status" value="1"/>
</dbReference>
<reference evidence="6 7" key="1">
    <citation type="submission" date="2019-09" db="EMBL/GenBank/DDBJ databases">
        <title>Phylogeny of genus Pseudoclavibacter and closely related genus.</title>
        <authorList>
            <person name="Li Y."/>
        </authorList>
    </citation>
    <scope>NUCLEOTIDE SEQUENCE [LARGE SCALE GENOMIC DNA]</scope>
    <source>
        <strain evidence="6 7">JCM 16921</strain>
    </source>
</reference>
<accession>A0A7C8BT88</accession>
<organism evidence="6 7">
    <name type="scientific">Pseudoclavibacter caeni</name>
    <dbReference type="NCBI Taxonomy" id="908846"/>
    <lineage>
        <taxon>Bacteria</taxon>
        <taxon>Bacillati</taxon>
        <taxon>Actinomycetota</taxon>
        <taxon>Actinomycetes</taxon>
        <taxon>Micrococcales</taxon>
        <taxon>Microbacteriaceae</taxon>
        <taxon>Pseudoclavibacter</taxon>
    </lineage>
</organism>
<dbReference type="InterPro" id="IPR011330">
    <property type="entry name" value="Glyco_hydro/deAcase_b/a-brl"/>
</dbReference>
<feature type="transmembrane region" description="Helical" evidence="4">
    <location>
        <begin position="34"/>
        <end position="52"/>
    </location>
</feature>
<evidence type="ECO:0000259" key="5">
    <source>
        <dbReference type="PROSITE" id="PS51677"/>
    </source>
</evidence>
<evidence type="ECO:0000256" key="4">
    <source>
        <dbReference type="SAM" id="Phobius"/>
    </source>
</evidence>
<dbReference type="AlphaFoldDB" id="A0A7C8BT88"/>
<dbReference type="PROSITE" id="PS51677">
    <property type="entry name" value="NODB"/>
    <property type="match status" value="1"/>
</dbReference>
<dbReference type="PANTHER" id="PTHR10587:SF133">
    <property type="entry name" value="CHITIN DEACETYLASE 1-RELATED"/>
    <property type="match status" value="1"/>
</dbReference>
<evidence type="ECO:0000256" key="1">
    <source>
        <dbReference type="ARBA" id="ARBA00022723"/>
    </source>
</evidence>
<gene>
    <name evidence="6" type="ORF">F8O02_02035</name>
</gene>
<keyword evidence="4" id="KW-0812">Transmembrane</keyword>
<dbReference type="GO" id="GO:0005975">
    <property type="term" value="P:carbohydrate metabolic process"/>
    <property type="evidence" value="ECO:0007669"/>
    <property type="project" value="InterPro"/>
</dbReference>
<dbReference type="RefSeq" id="WP_158035563.1">
    <property type="nucleotide sequence ID" value="NZ_BAAAZV010000018.1"/>
</dbReference>
<keyword evidence="4" id="KW-0472">Membrane</keyword>
<dbReference type="InterPro" id="IPR050248">
    <property type="entry name" value="Polysacc_deacetylase_ArnD"/>
</dbReference>
<evidence type="ECO:0000313" key="6">
    <source>
        <dbReference type="EMBL" id="KAB1633726.1"/>
    </source>
</evidence>
<protein>
    <submittedName>
        <fullName evidence="6">Polysaccharide deacetylase family protein</fullName>
    </submittedName>
</protein>
<proteinExistence type="predicted"/>
<dbReference type="PANTHER" id="PTHR10587">
    <property type="entry name" value="GLYCOSYL TRANSFERASE-RELATED"/>
    <property type="match status" value="1"/>
</dbReference>
<evidence type="ECO:0000256" key="2">
    <source>
        <dbReference type="ARBA" id="ARBA00022801"/>
    </source>
</evidence>